<evidence type="ECO:0000256" key="1">
    <source>
        <dbReference type="ARBA" id="ARBA00005558"/>
    </source>
</evidence>
<dbReference type="Gene3D" id="2.30.110.50">
    <property type="match status" value="1"/>
</dbReference>
<evidence type="ECO:0000259" key="3">
    <source>
        <dbReference type="Pfam" id="PF22178"/>
    </source>
</evidence>
<dbReference type="RefSeq" id="WP_115460305.1">
    <property type="nucleotide sequence ID" value="NZ_QRAP01000014.1"/>
</dbReference>
<comment type="similarity">
    <text evidence="1">Belongs to the VgrG protein family.</text>
</comment>
<feature type="domain" description="Gp5/Type VI secretion system Vgr C-terminal trimerisation" evidence="3">
    <location>
        <begin position="467"/>
        <end position="579"/>
    </location>
</feature>
<accession>A0A370Q6X6</accession>
<dbReference type="InterPro" id="IPR037026">
    <property type="entry name" value="Vgr_OB-fold_dom_sf"/>
</dbReference>
<dbReference type="SUPFAM" id="SSF69255">
    <property type="entry name" value="gp5 N-terminal domain-like"/>
    <property type="match status" value="1"/>
</dbReference>
<dbReference type="SUPFAM" id="SSF69349">
    <property type="entry name" value="Phage fibre proteins"/>
    <property type="match status" value="1"/>
</dbReference>
<dbReference type="Pfam" id="PF04717">
    <property type="entry name" value="Phage_base_V"/>
    <property type="match status" value="1"/>
</dbReference>
<dbReference type="InterPro" id="IPR006531">
    <property type="entry name" value="Gp5/Vgr_OB"/>
</dbReference>
<evidence type="ECO:0000313" key="4">
    <source>
        <dbReference type="EMBL" id="RDK84111.1"/>
    </source>
</evidence>
<gene>
    <name evidence="4" type="ORF">C8D90_11430</name>
</gene>
<dbReference type="Pfam" id="PF05954">
    <property type="entry name" value="Phage_GPD"/>
    <property type="match status" value="1"/>
</dbReference>
<dbReference type="Pfam" id="PF22178">
    <property type="entry name" value="Gp5_trimer_C"/>
    <property type="match status" value="1"/>
</dbReference>
<dbReference type="OrthoDB" id="6710627at2"/>
<proteinExistence type="inferred from homology"/>
<dbReference type="NCBIfam" id="TIGR01646">
    <property type="entry name" value="vgr_GE"/>
    <property type="match status" value="1"/>
</dbReference>
<dbReference type="AlphaFoldDB" id="A0A370Q6X6"/>
<organism evidence="4 5">
    <name type="scientific">Enterobacillus tribolii</name>
    <dbReference type="NCBI Taxonomy" id="1487935"/>
    <lineage>
        <taxon>Bacteria</taxon>
        <taxon>Pseudomonadati</taxon>
        <taxon>Pseudomonadota</taxon>
        <taxon>Gammaproteobacteria</taxon>
        <taxon>Enterobacterales</taxon>
        <taxon>Hafniaceae</taxon>
        <taxon>Enterobacillus</taxon>
    </lineage>
</organism>
<protein>
    <submittedName>
        <fullName evidence="4">Type VI secretion system secreted protein VgrG</fullName>
    </submittedName>
</protein>
<dbReference type="Gene3D" id="4.10.220.110">
    <property type="match status" value="1"/>
</dbReference>
<dbReference type="EMBL" id="QRAP01000014">
    <property type="protein sequence ID" value="RDK84111.1"/>
    <property type="molecule type" value="Genomic_DNA"/>
</dbReference>
<keyword evidence="5" id="KW-1185">Reference proteome</keyword>
<dbReference type="Gene3D" id="2.40.50.230">
    <property type="entry name" value="Gp5 N-terminal domain"/>
    <property type="match status" value="1"/>
</dbReference>
<name>A0A370Q6X6_9GAMM</name>
<dbReference type="SUPFAM" id="SSF69279">
    <property type="entry name" value="Phage tail proteins"/>
    <property type="match status" value="2"/>
</dbReference>
<reference evidence="4 5" key="1">
    <citation type="submission" date="2018-07" db="EMBL/GenBank/DDBJ databases">
        <title>Genomic Encyclopedia of Type Strains, Phase IV (KMG-IV): sequencing the most valuable type-strain genomes for metagenomic binning, comparative biology and taxonomic classification.</title>
        <authorList>
            <person name="Goeker M."/>
        </authorList>
    </citation>
    <scope>NUCLEOTIDE SEQUENCE [LARGE SCALE GENOMIC DNA]</scope>
    <source>
        <strain evidence="4 5">DSM 103736</strain>
    </source>
</reference>
<evidence type="ECO:0000259" key="2">
    <source>
        <dbReference type="Pfam" id="PF04717"/>
    </source>
</evidence>
<comment type="caution">
    <text evidence="4">The sequence shown here is derived from an EMBL/GenBank/DDBJ whole genome shotgun (WGS) entry which is preliminary data.</text>
</comment>
<sequence>MNRAIIAHTPADSGELLFKSLTGQEGLSEAFEFEVELLNKSNNLNLRNLLGKSLTVELRGKPLTPRFLNGYITRMTLTGRETSGERYYIYRATVRPGLWYLTQNRDFRIWQEKSVPDIIASVLSSYQIKFENKLTWDYRQWGYCVQYQESDFDFISRLMEHEGIYYYFIHERDSHTLVLADAPQAHEALPGYGFIPYQPVDSGQHKNTESVHSWSVSDIITPSLYSLDDYDFRKPRARLLETRQNPNSFAVDKAEVFDWPGRFTDREHGQFYVRVRQEEFEARHEQMSGEGSSLGFAPGHTFVLTQAPRMEDNREYLTTHVKYFLTENAYSSSAQSMAEHILEFSVIPNSVSWRPPRVTQWPKTHGPQTAEVVGPEGQPIWTDKYGRVKLKFRWDRHSTGDDTSSCWVRVSSAWAGWKYGGVQIPRVGEEVVVDFINGDPDRPMITGRVYNENNMPPWDLPNDATKMGFMSRSTNGSPDNASYLFFEDSPGNESFDMHAEKDMNVSVEGDQFVTIDGTRTTVIGGKQDDSITDAATFHFKSSRTTTTDGLETVNFNNHLDMTVNNGRKMVITGGDEIEITGDQTFTLKGAQTQTIDDTQHVTIKNNQMLDITDGSQTNHIKSGQITTIMSGGQETTVTAGGQTTLIEAGGQTLTVNAGGQTSTITGDVLETYNNDQTTEITGTLNIHAADVSITSDTGVSISSPSWTDNCKALRWSATGFNLSFNGMSLGINGLNVRHTTADISHSPISINKTNVKISNTPMNYTQTAALLTNGALRYSSMALAIFV</sequence>
<dbReference type="NCBIfam" id="TIGR03361">
    <property type="entry name" value="VI_Rhs_Vgr"/>
    <property type="match status" value="1"/>
</dbReference>
<dbReference type="Proteomes" id="UP000254848">
    <property type="component" value="Unassembled WGS sequence"/>
</dbReference>
<dbReference type="InterPro" id="IPR054030">
    <property type="entry name" value="Gp5_Vgr_C"/>
</dbReference>
<dbReference type="Gene3D" id="3.55.50.10">
    <property type="entry name" value="Baseplate protein-like domains"/>
    <property type="match status" value="1"/>
</dbReference>
<dbReference type="InterPro" id="IPR006533">
    <property type="entry name" value="T6SS_Vgr_RhsGE"/>
</dbReference>
<dbReference type="InterPro" id="IPR017847">
    <property type="entry name" value="T6SS_RhsGE_Vgr_subset"/>
</dbReference>
<feature type="domain" description="Gp5/Type VI secretion system Vgr protein OB-fold" evidence="2">
    <location>
        <begin position="383"/>
        <end position="450"/>
    </location>
</feature>
<evidence type="ECO:0000313" key="5">
    <source>
        <dbReference type="Proteomes" id="UP000254848"/>
    </source>
</evidence>